<reference evidence="1" key="1">
    <citation type="submission" date="2016-10" db="EMBL/GenBank/DDBJ databases">
        <authorList>
            <person name="Benchimol M."/>
            <person name="Almeida L.G."/>
            <person name="Vasconcelos A.T."/>
            <person name="Perreira-Neves A."/>
            <person name="Rosa I.A."/>
            <person name="Tasca T."/>
            <person name="Bogo M.R."/>
            <person name="de Souza W."/>
        </authorList>
    </citation>
    <scope>NUCLEOTIDE SEQUENCE [LARGE SCALE GENOMIC DNA]</scope>
    <source>
        <strain evidence="1">K</strain>
    </source>
</reference>
<accession>A0A1J4J8Z3</accession>
<dbReference type="AlphaFoldDB" id="A0A1J4J8Z3"/>
<dbReference type="VEuPathDB" id="TrichDB:TRFO_39643"/>
<dbReference type="GO" id="GO:0005829">
    <property type="term" value="C:cytosol"/>
    <property type="evidence" value="ECO:0007669"/>
    <property type="project" value="TreeGrafter"/>
</dbReference>
<dbReference type="GO" id="GO:1904515">
    <property type="term" value="P:positive regulation of TORC2 signaling"/>
    <property type="evidence" value="ECO:0007669"/>
    <property type="project" value="TreeGrafter"/>
</dbReference>
<dbReference type="GO" id="GO:0046579">
    <property type="term" value="P:positive regulation of Ras protein signal transduction"/>
    <property type="evidence" value="ECO:0007669"/>
    <property type="project" value="TreeGrafter"/>
</dbReference>
<evidence type="ECO:0000313" key="2">
    <source>
        <dbReference type="Proteomes" id="UP000179807"/>
    </source>
</evidence>
<gene>
    <name evidence="1" type="ORF">TRFO_39643</name>
</gene>
<dbReference type="EMBL" id="MLAK01001343">
    <property type="protein sequence ID" value="OHS94155.1"/>
    <property type="molecule type" value="Genomic_DNA"/>
</dbReference>
<evidence type="ECO:0000313" key="1">
    <source>
        <dbReference type="EMBL" id="OHS94155.1"/>
    </source>
</evidence>
<keyword evidence="2" id="KW-1185">Reference proteome</keyword>
<dbReference type="GO" id="GO:0005886">
    <property type="term" value="C:plasma membrane"/>
    <property type="evidence" value="ECO:0007669"/>
    <property type="project" value="TreeGrafter"/>
</dbReference>
<dbReference type="InterPro" id="IPR037474">
    <property type="entry name" value="ScaA"/>
</dbReference>
<dbReference type="PANTHER" id="PTHR37516">
    <property type="entry name" value="SCA1 COMPLEX SCAFFOLD PROTEIN SCAA"/>
    <property type="match status" value="1"/>
</dbReference>
<proteinExistence type="predicted"/>
<protein>
    <submittedName>
        <fullName evidence="1">Uncharacterized protein</fullName>
    </submittedName>
</protein>
<dbReference type="Proteomes" id="UP000179807">
    <property type="component" value="Unassembled WGS sequence"/>
</dbReference>
<sequence>MYRRLTLLSHNNEEESVSEEYNSKVRDIYFVDRNGLIYDKKYDPIAYHDTHKVSFPSVIESKTYSLYFKAVKCFFEEFQNRYDQFIFPIPVSLFYHLPPKYPLILFKYSRSKFKTKVVLTHQNVLTVLDIMLSKEEIDFEQDLQSYSIMGNNENNDIKIKDVIKNDHIWSSHLIPSLPLPNLYSSYEKFLHSSIKWYKKAHSYFNDTIFHPSEIEIKKHMFYDKNHENIRRKSSNEYDALSPTNYRSRRHQLRHYASQKKVMTANSLNEIINTHSYTNPAKSDMKLSKYFIHFTNRKPIASKMERIKYSLKILYHNSYQKNAKNLKKECTFFEDRKPPLLLNQNPIDFIKSSKKYGAASPFNPNLGTIAKGCYSIHAQYMKLTIGNTLQLIDALNKLSMIPVETIQFLLFHEIEKLAKVSFPNLIKIIDSHISIAFTITQIISKFSNCQFRVINPNISMFQNSTVQINKKVLYLHRIIFMYHFVYLLAEHYSVQYYTQEIASHALAYASTHFKAFCNFITKNLSLELWQQLVELSLDLSLSMFYIIITSPFLSEINIFFKKLGFGLFRYLELSIKSNNNKKEIRKILGYIQANESLVKSIIILLISVCQQFMISDIYDPLILSFIKNLLHNQSFLQNEPPLDFIKDFKWIIEIVESIKVNKHTQVHKLIIFVKFYSKCCRSNAGNSRSYLHNVIEELCKKLSYGECILTSISKVIKIHSIFFFNSPVDEKAKQILYYMMSVDENLSVAAWKILRSFVKIHPKTFCRYLNNDIFKNELSKTFKKMTSNKAIQLFKICIYLINQYEKDPKFWKKLRKFVHLLKKLNFDLKREIRWIMNSDNFYFTKYKRTVNELNQILSDSPKISKLFKRKKT</sequence>
<comment type="caution">
    <text evidence="1">The sequence shown here is derived from an EMBL/GenBank/DDBJ whole genome shotgun (WGS) entry which is preliminary data.</text>
</comment>
<dbReference type="PANTHER" id="PTHR37516:SF1">
    <property type="entry name" value="SCA1 COMPLEX SCAFFOLD PROTEIN SCAA"/>
    <property type="match status" value="1"/>
</dbReference>
<name>A0A1J4J8Z3_9EUKA</name>
<dbReference type="GeneID" id="94847469"/>
<organism evidence="1 2">
    <name type="scientific">Tritrichomonas foetus</name>
    <dbReference type="NCBI Taxonomy" id="1144522"/>
    <lineage>
        <taxon>Eukaryota</taxon>
        <taxon>Metamonada</taxon>
        <taxon>Parabasalia</taxon>
        <taxon>Tritrichomonadida</taxon>
        <taxon>Tritrichomonadidae</taxon>
        <taxon>Tritrichomonas</taxon>
    </lineage>
</organism>
<dbReference type="RefSeq" id="XP_068347292.1">
    <property type="nucleotide sequence ID" value="XM_068512765.1"/>
</dbReference>